<evidence type="ECO:0000313" key="3">
    <source>
        <dbReference type="EMBL" id="EER00567.1"/>
    </source>
</evidence>
<organism evidence="4">
    <name type="scientific">Perkinsus marinus (strain ATCC 50983 / TXsc)</name>
    <dbReference type="NCBI Taxonomy" id="423536"/>
    <lineage>
        <taxon>Eukaryota</taxon>
        <taxon>Sar</taxon>
        <taxon>Alveolata</taxon>
        <taxon>Perkinsozoa</taxon>
        <taxon>Perkinsea</taxon>
        <taxon>Perkinsida</taxon>
        <taxon>Perkinsidae</taxon>
        <taxon>Perkinsus</taxon>
    </lineage>
</organism>
<keyword evidence="1" id="KW-0175">Coiled coil</keyword>
<feature type="compositionally biased region" description="Polar residues" evidence="2">
    <location>
        <begin position="70"/>
        <end position="82"/>
    </location>
</feature>
<evidence type="ECO:0000313" key="4">
    <source>
        <dbReference type="Proteomes" id="UP000007800"/>
    </source>
</evidence>
<dbReference type="AlphaFoldDB" id="C5LRS6"/>
<dbReference type="GeneID" id="9043652"/>
<reference evidence="3 4" key="1">
    <citation type="submission" date="2008-07" db="EMBL/GenBank/DDBJ databases">
        <authorList>
            <person name="El-Sayed N."/>
            <person name="Caler E."/>
            <person name="Inman J."/>
            <person name="Amedeo P."/>
            <person name="Hass B."/>
            <person name="Wortman J."/>
        </authorList>
    </citation>
    <scope>NUCLEOTIDE SEQUENCE [LARGE SCALE GENOMIC DNA]</scope>
    <source>
        <strain evidence="4">ATCC 50983 / TXsc</strain>
    </source>
</reference>
<feature type="coiled-coil region" evidence="1">
    <location>
        <begin position="89"/>
        <end position="123"/>
    </location>
</feature>
<dbReference type="RefSeq" id="XP_002767849.1">
    <property type="nucleotide sequence ID" value="XM_002767803.1"/>
</dbReference>
<gene>
    <name evidence="3" type="ORF">Pmar_PMAR015003</name>
</gene>
<accession>C5LRS6</accession>
<evidence type="ECO:0000256" key="2">
    <source>
        <dbReference type="SAM" id="MobiDB-lite"/>
    </source>
</evidence>
<proteinExistence type="predicted"/>
<sequence length="136" mass="15323">MCSGVAGLEERRKELEGRCEALFDDNVELAASLEKALEGVHRAERAERRVEELQIMLANKRDKAREEVRSPNNEESLDDSTTVGIQEQLDAYMELLVDLTNKLDRSEEEKKAKEEALDDLKGRYELLLAGRSSTGG</sequence>
<dbReference type="EMBL" id="GG684924">
    <property type="protein sequence ID" value="EER00567.1"/>
    <property type="molecule type" value="Genomic_DNA"/>
</dbReference>
<dbReference type="InParanoid" id="C5LRS6"/>
<dbReference type="Proteomes" id="UP000007800">
    <property type="component" value="Unassembled WGS sequence"/>
</dbReference>
<protein>
    <submittedName>
        <fullName evidence="3">Uncharacterized protein</fullName>
    </submittedName>
</protein>
<evidence type="ECO:0000256" key="1">
    <source>
        <dbReference type="SAM" id="Coils"/>
    </source>
</evidence>
<feature type="region of interest" description="Disordered" evidence="2">
    <location>
        <begin position="62"/>
        <end position="82"/>
    </location>
</feature>
<name>C5LRS6_PERM5</name>
<keyword evidence="4" id="KW-1185">Reference proteome</keyword>
<dbReference type="OrthoDB" id="448340at2759"/>